<feature type="domain" description="PHD-type" evidence="16">
    <location>
        <begin position="197"/>
        <end position="303"/>
    </location>
</feature>
<feature type="compositionally biased region" description="Polar residues" evidence="12">
    <location>
        <begin position="1246"/>
        <end position="1257"/>
    </location>
</feature>
<dbReference type="InterPro" id="IPR019787">
    <property type="entry name" value="Znf_PHD-finger"/>
</dbReference>
<evidence type="ECO:0000256" key="8">
    <source>
        <dbReference type="ARBA" id="ARBA00023117"/>
    </source>
</evidence>
<evidence type="ECO:0000256" key="6">
    <source>
        <dbReference type="ARBA" id="ARBA00022833"/>
    </source>
</evidence>
<dbReference type="PROSITE" id="PS51805">
    <property type="entry name" value="EPHD"/>
    <property type="match status" value="1"/>
</dbReference>
<dbReference type="Pfam" id="PF10513">
    <property type="entry name" value="EPL1"/>
    <property type="match status" value="1"/>
</dbReference>
<evidence type="ECO:0000313" key="18">
    <source>
        <dbReference type="Proteomes" id="UP001176517"/>
    </source>
</evidence>
<dbReference type="FunFam" id="3.30.40.10:FF:000007">
    <property type="entry name" value="Bromodomain containing 1, isoform CRA_b"/>
    <property type="match status" value="1"/>
</dbReference>
<feature type="compositionally biased region" description="Acidic residues" evidence="12">
    <location>
        <begin position="1220"/>
        <end position="1233"/>
    </location>
</feature>
<evidence type="ECO:0000256" key="5">
    <source>
        <dbReference type="ARBA" id="ARBA00022771"/>
    </source>
</evidence>
<dbReference type="PROSITE" id="PS00633">
    <property type="entry name" value="BROMODOMAIN_1"/>
    <property type="match status" value="1"/>
</dbReference>
<sequence>MPIPTTPPYPPLSFSLPKVSFRKIPPSEALELSVPAGVHERQHVEYGFNNGAEYVRPEHYLRFIEPVEAELKNRVEYDMDEQDQEWLDQVNAERKRSGMDTISYEVFEILVDRIEKEWFDLMKRVPKKTSPSLGQGLADSVEDTRCAICDDGECENSNAIVFCDGCNLAAHQDCYGIPYIPEGQWLCRKCTVSPDRAISCILCPHEGGAFKQTSNGKWAHLLCAIWIPETGVSNPVYMEPIDGVEQIPKARWKLQCYLCRQRVGACIQCDNRNCCTAFHVTCAREAGLLLKFNRQRADPHGHGTSTALGSDTAHAANISLSDDEDTGPEVLRACCGKHLPKEVREERERLGIAFPLTLNLRADGDDTPTASRASTPGGAGSDIFDRSTLGSQRKKGASRAGPSAVNGHAHAQPPNGNAQLNGTTSKAARAYKKSYRAGPPLLPKYVTDRIFEYTHKIRIRGKQQFVAQLARFWSLKREARRGAPLLKRLHLEPWTASPIPKEQAETEKERKLEYLRMLRQDLESLRLLADLSLRREQEKAKQIEVLKSTLVDQLLLPHVDSLRKAFQEISSLDRQGLFAQPVSAAEVPDYYDIIKKPMDWSLISARVDANTYGTIADFESDIKQVTLNARLYNKPDTPYHKLALKIEKAAGPIFAALHAKVASMHGVENTNMATAVQAWTEEQDSIRLNGGTALSQEDLERLLERLGPDLTFHLESELSILKVVEEPDLCAQASLVKALLENDESRKLADGDNADAHAEEKRLNLFDNIILQALAEEPSDDLVSSHETLASPAVPAEAPEQVSSRKRKIKVKRARSEAPGADEPSKRRRKEDAGAAEPAPIAEFTDDVQGVPMLAPIEDAAPPAPSPSVQPSSSPELVAPEPVPASVPDTAPAISPELPSTRKSRARRASIRSDTKSPNIPAEVDMVPAAEVDDAETVPAETVEPSEVVKDGDAPGSSSKTDRTPSVQASPHLPNTPAFEAAQSEPSGDSLNDDSILAQRRKLAGIVPTTLEVQDVSPWDTFKRFETGWVLPEGTKRHSRPSNLKENHVSLDRRPKEVANRVVSKDKQSIIAVQSQDEGTSDAIAGPSSERMNALEAREYDNSSDLTSIGGDSSELSEDETMDEDNNDGDDQDDEERAKAAAAQRRRRARAQRRRELRGGDVEDDQYVRDSNGRFASGTKQKKKKKKKKALRKSKEAESESEAEQPEAAAATAESAAADSDSEALSELSEDHEEEKTADVTDGMERSQSAMSETFRASHNKGDRGSRGRRGRVKVPRVKALGEGEPEEFVDGTMVWAKMSGFPFSPAVIVEPEKTRDEVPLSVLEGKRGADQVHLVHFYDHKSSWSWLATRNLRFMFDYEEVDKALLKAPDARTQHLRNQVREQYNLARSFKA</sequence>
<evidence type="ECO:0000259" key="14">
    <source>
        <dbReference type="PROSITE" id="PS50016"/>
    </source>
</evidence>
<feature type="domain" description="PWWP" evidence="15">
    <location>
        <begin position="1291"/>
        <end position="1359"/>
    </location>
</feature>
<evidence type="ECO:0000256" key="11">
    <source>
        <dbReference type="PROSITE-ProRule" id="PRU00146"/>
    </source>
</evidence>
<dbReference type="GO" id="GO:0005634">
    <property type="term" value="C:nucleus"/>
    <property type="evidence" value="ECO:0007669"/>
    <property type="project" value="UniProtKB-SubCell"/>
</dbReference>
<dbReference type="CDD" id="cd05839">
    <property type="entry name" value="PWWP_BRPF"/>
    <property type="match status" value="1"/>
</dbReference>
<dbReference type="Pfam" id="PF13832">
    <property type="entry name" value="zf-HC5HC2H_2"/>
    <property type="match status" value="1"/>
</dbReference>
<dbReference type="GO" id="GO:0006357">
    <property type="term" value="P:regulation of transcription by RNA polymerase II"/>
    <property type="evidence" value="ECO:0007669"/>
    <property type="project" value="TreeGrafter"/>
</dbReference>
<feature type="region of interest" description="Disordered" evidence="12">
    <location>
        <begin position="1031"/>
        <end position="1274"/>
    </location>
</feature>
<evidence type="ECO:0000256" key="1">
    <source>
        <dbReference type="ARBA" id="ARBA00004123"/>
    </source>
</evidence>
<dbReference type="Gene3D" id="3.30.40.10">
    <property type="entry name" value="Zinc/RING finger domain, C3HC4 (zinc finger)"/>
    <property type="match status" value="2"/>
</dbReference>
<dbReference type="InterPro" id="IPR018359">
    <property type="entry name" value="Bromodomain_CS"/>
</dbReference>
<evidence type="ECO:0000256" key="12">
    <source>
        <dbReference type="SAM" id="MobiDB-lite"/>
    </source>
</evidence>
<dbReference type="GO" id="GO:0006325">
    <property type="term" value="P:chromatin organization"/>
    <property type="evidence" value="ECO:0007669"/>
    <property type="project" value="UniProtKB-ARBA"/>
</dbReference>
<dbReference type="PROSITE" id="PS50014">
    <property type="entry name" value="BROMODOMAIN_2"/>
    <property type="match status" value="1"/>
</dbReference>
<feature type="compositionally biased region" description="Polar residues" evidence="12">
    <location>
        <begin position="956"/>
        <end position="969"/>
    </location>
</feature>
<dbReference type="SUPFAM" id="SSF63748">
    <property type="entry name" value="Tudor/PWWP/MBT"/>
    <property type="match status" value="1"/>
</dbReference>
<dbReference type="InterPro" id="IPR013083">
    <property type="entry name" value="Znf_RING/FYVE/PHD"/>
</dbReference>
<name>A0AAN6GRQ2_9BASI</name>
<feature type="compositionally biased region" description="Acidic residues" evidence="12">
    <location>
        <begin position="1115"/>
        <end position="1135"/>
    </location>
</feature>
<dbReference type="Gene3D" id="2.30.30.140">
    <property type="match status" value="1"/>
</dbReference>
<dbReference type="InterPro" id="IPR050701">
    <property type="entry name" value="Histone_Mod_Regulator"/>
</dbReference>
<keyword evidence="5 11" id="KW-0863">Zinc-finger</keyword>
<dbReference type="Pfam" id="PF13831">
    <property type="entry name" value="PHD_2"/>
    <property type="match status" value="1"/>
</dbReference>
<reference evidence="17" key="1">
    <citation type="journal article" date="2023" name="PhytoFront">
        <title>Draft Genome Resources of Seven Strains of Tilletia horrida, Causal Agent of Kernel Smut of Rice.</title>
        <authorList>
            <person name="Khanal S."/>
            <person name="Antony Babu S."/>
            <person name="Zhou X.G."/>
        </authorList>
    </citation>
    <scope>NUCLEOTIDE SEQUENCE</scope>
    <source>
        <strain evidence="17">TX6</strain>
    </source>
</reference>
<feature type="domain" description="Bromo" evidence="13">
    <location>
        <begin position="570"/>
        <end position="640"/>
    </location>
</feature>
<keyword evidence="8 10" id="KW-0103">Bromodomain</keyword>
<feature type="compositionally biased region" description="Low complexity" evidence="12">
    <location>
        <begin position="1206"/>
        <end position="1219"/>
    </location>
</feature>
<feature type="compositionally biased region" description="Basic and acidic residues" evidence="12">
    <location>
        <begin position="1157"/>
        <end position="1172"/>
    </location>
</feature>
<evidence type="ECO:0000256" key="4">
    <source>
        <dbReference type="ARBA" id="ARBA00022737"/>
    </source>
</evidence>
<keyword evidence="3" id="KW-0479">Metal-binding</keyword>
<dbReference type="FunFam" id="3.30.40.10:FF:000008">
    <property type="entry name" value="Bromodomain containing 1, isoform CRA_a"/>
    <property type="match status" value="1"/>
</dbReference>
<keyword evidence="7" id="KW-0007">Acetylation</keyword>
<dbReference type="PANTHER" id="PTHR13793:SF107">
    <property type="entry name" value="BROMODOMAIN-CONTAINING PROTEIN HOMOLOG"/>
    <property type="match status" value="1"/>
</dbReference>
<dbReference type="SMART" id="SM00297">
    <property type="entry name" value="BROMO"/>
    <property type="match status" value="1"/>
</dbReference>
<evidence type="ECO:0000259" key="15">
    <source>
        <dbReference type="PROSITE" id="PS50812"/>
    </source>
</evidence>
<dbReference type="PRINTS" id="PR00503">
    <property type="entry name" value="BROMODOMAIN"/>
</dbReference>
<dbReference type="Pfam" id="PF00855">
    <property type="entry name" value="PWWP"/>
    <property type="match status" value="1"/>
</dbReference>
<dbReference type="InterPro" id="IPR034732">
    <property type="entry name" value="EPHD"/>
</dbReference>
<dbReference type="PROSITE" id="PS50016">
    <property type="entry name" value="ZF_PHD_2"/>
    <property type="match status" value="1"/>
</dbReference>
<dbReference type="SUPFAM" id="SSF47370">
    <property type="entry name" value="Bromodomain"/>
    <property type="match status" value="1"/>
</dbReference>
<accession>A0AAN6GRQ2</accession>
<keyword evidence="18" id="KW-1185">Reference proteome</keyword>
<evidence type="ECO:0000256" key="7">
    <source>
        <dbReference type="ARBA" id="ARBA00022990"/>
    </source>
</evidence>
<dbReference type="CDD" id="cd15492">
    <property type="entry name" value="PHD_BRPF_JADE_like"/>
    <property type="match status" value="1"/>
</dbReference>
<protein>
    <submittedName>
        <fullName evidence="17">Uncharacterized protein</fullName>
    </submittedName>
</protein>
<evidence type="ECO:0000259" key="16">
    <source>
        <dbReference type="PROSITE" id="PS51805"/>
    </source>
</evidence>
<feature type="compositionally biased region" description="Basic residues" evidence="12">
    <location>
        <begin position="1144"/>
        <end position="1156"/>
    </location>
</feature>
<feature type="compositionally biased region" description="Basic residues" evidence="12">
    <location>
        <begin position="1180"/>
        <end position="1192"/>
    </location>
</feature>
<feature type="compositionally biased region" description="Basic and acidic residues" evidence="12">
    <location>
        <begin position="1234"/>
        <end position="1245"/>
    </location>
</feature>
<comment type="caution">
    <text evidence="17">The sequence shown here is derived from an EMBL/GenBank/DDBJ whole genome shotgun (WGS) entry which is preliminary data.</text>
</comment>
<organism evidence="17 18">
    <name type="scientific">Tilletia horrida</name>
    <dbReference type="NCBI Taxonomy" id="155126"/>
    <lineage>
        <taxon>Eukaryota</taxon>
        <taxon>Fungi</taxon>
        <taxon>Dikarya</taxon>
        <taxon>Basidiomycota</taxon>
        <taxon>Ustilaginomycotina</taxon>
        <taxon>Exobasidiomycetes</taxon>
        <taxon>Tilletiales</taxon>
        <taxon>Tilletiaceae</taxon>
        <taxon>Tilletia</taxon>
    </lineage>
</organism>
<feature type="region of interest" description="Disordered" evidence="12">
    <location>
        <begin position="361"/>
        <end position="422"/>
    </location>
</feature>
<dbReference type="InterPro" id="IPR001487">
    <property type="entry name" value="Bromodomain"/>
</dbReference>
<dbReference type="SMART" id="SM00249">
    <property type="entry name" value="PHD"/>
    <property type="match status" value="2"/>
</dbReference>
<evidence type="ECO:0000256" key="3">
    <source>
        <dbReference type="ARBA" id="ARBA00022723"/>
    </source>
</evidence>
<evidence type="ECO:0000256" key="9">
    <source>
        <dbReference type="ARBA" id="ARBA00023242"/>
    </source>
</evidence>
<dbReference type="PROSITE" id="PS50812">
    <property type="entry name" value="PWWP"/>
    <property type="match status" value="1"/>
</dbReference>
<dbReference type="InterPro" id="IPR000313">
    <property type="entry name" value="PWWP_dom"/>
</dbReference>
<proteinExistence type="predicted"/>
<dbReference type="InterPro" id="IPR001965">
    <property type="entry name" value="Znf_PHD"/>
</dbReference>
<evidence type="ECO:0000256" key="10">
    <source>
        <dbReference type="PROSITE-ProRule" id="PRU00035"/>
    </source>
</evidence>
<feature type="domain" description="PHD-type" evidence="14">
    <location>
        <begin position="143"/>
        <end position="193"/>
    </location>
</feature>
<dbReference type="Proteomes" id="UP001176517">
    <property type="component" value="Unassembled WGS sequence"/>
</dbReference>
<dbReference type="SMART" id="SM00293">
    <property type="entry name" value="PWWP"/>
    <property type="match status" value="1"/>
</dbReference>
<dbReference type="InterPro" id="IPR036427">
    <property type="entry name" value="Bromodomain-like_sf"/>
</dbReference>
<dbReference type="GO" id="GO:0008270">
    <property type="term" value="F:zinc ion binding"/>
    <property type="evidence" value="ECO:0007669"/>
    <property type="project" value="UniProtKB-KW"/>
</dbReference>
<evidence type="ECO:0000259" key="13">
    <source>
        <dbReference type="PROSITE" id="PS50014"/>
    </source>
</evidence>
<evidence type="ECO:0000313" key="17">
    <source>
        <dbReference type="EMBL" id="KAK0547557.1"/>
    </source>
</evidence>
<keyword evidence="2" id="KW-0597">Phosphoprotein</keyword>
<comment type="subcellular location">
    <subcellularLocation>
        <location evidence="1">Nucleus</location>
    </subcellularLocation>
</comment>
<dbReference type="Gene3D" id="1.20.920.10">
    <property type="entry name" value="Bromodomain-like"/>
    <property type="match status" value="1"/>
</dbReference>
<dbReference type="Pfam" id="PF00439">
    <property type="entry name" value="Bromodomain"/>
    <property type="match status" value="1"/>
</dbReference>
<dbReference type="SUPFAM" id="SSF57903">
    <property type="entry name" value="FYVE/PHD zinc finger"/>
    <property type="match status" value="1"/>
</dbReference>
<keyword evidence="6" id="KW-0862">Zinc</keyword>
<evidence type="ECO:0000256" key="2">
    <source>
        <dbReference type="ARBA" id="ARBA00022553"/>
    </source>
</evidence>
<dbReference type="CDD" id="cd04369">
    <property type="entry name" value="Bromodomain"/>
    <property type="match status" value="1"/>
</dbReference>
<dbReference type="InterPro" id="IPR011011">
    <property type="entry name" value="Znf_FYVE_PHD"/>
</dbReference>
<dbReference type="InterPro" id="IPR019542">
    <property type="entry name" value="Enhancer_polycomb-like_N"/>
</dbReference>
<feature type="compositionally biased region" description="Basic and acidic residues" evidence="12">
    <location>
        <begin position="1043"/>
        <end position="1068"/>
    </location>
</feature>
<gene>
    <name evidence="17" type="ORF">OC846_004812</name>
</gene>
<dbReference type="PANTHER" id="PTHR13793">
    <property type="entry name" value="PHD FINGER PROTEINS"/>
    <property type="match status" value="1"/>
</dbReference>
<keyword evidence="4" id="KW-0677">Repeat</keyword>
<feature type="compositionally biased region" description="Basic residues" evidence="12">
    <location>
        <begin position="804"/>
        <end position="813"/>
    </location>
</feature>
<feature type="region of interest" description="Disordered" evidence="12">
    <location>
        <begin position="781"/>
        <end position="996"/>
    </location>
</feature>
<keyword evidence="9" id="KW-0539">Nucleus</keyword>
<dbReference type="EMBL" id="JAPDMZ010000158">
    <property type="protein sequence ID" value="KAK0547557.1"/>
    <property type="molecule type" value="Genomic_DNA"/>
</dbReference>